<dbReference type="InterPro" id="IPR032387">
    <property type="entry name" value="ACAS_N"/>
</dbReference>
<proteinExistence type="inferred from homology"/>
<evidence type="ECO:0000256" key="2">
    <source>
        <dbReference type="ARBA" id="ARBA00013275"/>
    </source>
</evidence>
<evidence type="ECO:0000259" key="9">
    <source>
        <dbReference type="Pfam" id="PF16177"/>
    </source>
</evidence>
<feature type="domain" description="AMP-dependent synthetase/ligase" evidence="7">
    <location>
        <begin position="110"/>
        <end position="491"/>
    </location>
</feature>
<dbReference type="Pfam" id="PF13193">
    <property type="entry name" value="AMP-binding_C"/>
    <property type="match status" value="1"/>
</dbReference>
<evidence type="ECO:0000256" key="1">
    <source>
        <dbReference type="ARBA" id="ARBA00006432"/>
    </source>
</evidence>
<dbReference type="Proteomes" id="UP000256805">
    <property type="component" value="Unassembled WGS sequence"/>
</dbReference>
<evidence type="ECO:0000313" key="10">
    <source>
        <dbReference type="EMBL" id="SPS01832.1"/>
    </source>
</evidence>
<accession>A0A375JAP1</accession>
<dbReference type="GO" id="GO:0006085">
    <property type="term" value="P:acetyl-CoA biosynthetic process"/>
    <property type="evidence" value="ECO:0007669"/>
    <property type="project" value="TreeGrafter"/>
</dbReference>
<comment type="similarity">
    <text evidence="1">Belongs to the ATP-dependent AMP-binding enzyme family.</text>
</comment>
<dbReference type="PROSITE" id="PS00455">
    <property type="entry name" value="AMP_BINDING"/>
    <property type="match status" value="1"/>
</dbReference>
<organism evidence="10 11">
    <name type="scientific">Cupriavidus taiwanensis</name>
    <dbReference type="NCBI Taxonomy" id="164546"/>
    <lineage>
        <taxon>Bacteria</taxon>
        <taxon>Pseudomonadati</taxon>
        <taxon>Pseudomonadota</taxon>
        <taxon>Betaproteobacteria</taxon>
        <taxon>Burkholderiales</taxon>
        <taxon>Burkholderiaceae</taxon>
        <taxon>Cupriavidus</taxon>
    </lineage>
</organism>
<dbReference type="PANTHER" id="PTHR24095:SF14">
    <property type="entry name" value="ACETYL-COENZYME A SYNTHETASE 1"/>
    <property type="match status" value="1"/>
</dbReference>
<evidence type="ECO:0000259" key="7">
    <source>
        <dbReference type="Pfam" id="PF00501"/>
    </source>
</evidence>
<dbReference type="InterPro" id="IPR042099">
    <property type="entry name" value="ANL_N_sf"/>
</dbReference>
<dbReference type="RefSeq" id="WP_116384466.1">
    <property type="nucleotide sequence ID" value="NZ_LS483234.1"/>
</dbReference>
<dbReference type="InterPro" id="IPR000873">
    <property type="entry name" value="AMP-dep_synth/lig_dom"/>
</dbReference>
<dbReference type="SUPFAM" id="SSF56801">
    <property type="entry name" value="Acetyl-CoA synthetase-like"/>
    <property type="match status" value="1"/>
</dbReference>
<dbReference type="InterPro" id="IPR025110">
    <property type="entry name" value="AMP-bd_C"/>
</dbReference>
<dbReference type="InterPro" id="IPR020845">
    <property type="entry name" value="AMP-binding_CS"/>
</dbReference>
<keyword evidence="3 10" id="KW-0436">Ligase</keyword>
<dbReference type="Pfam" id="PF16177">
    <property type="entry name" value="ACAS_N"/>
    <property type="match status" value="1"/>
</dbReference>
<evidence type="ECO:0000256" key="6">
    <source>
        <dbReference type="ARBA" id="ARBA00022990"/>
    </source>
</evidence>
<evidence type="ECO:0000256" key="3">
    <source>
        <dbReference type="ARBA" id="ARBA00022598"/>
    </source>
</evidence>
<dbReference type="GO" id="GO:0005524">
    <property type="term" value="F:ATP binding"/>
    <property type="evidence" value="ECO:0007669"/>
    <property type="project" value="UniProtKB-KW"/>
</dbReference>
<evidence type="ECO:0000256" key="5">
    <source>
        <dbReference type="ARBA" id="ARBA00022840"/>
    </source>
</evidence>
<feature type="domain" description="Acetyl-coenzyme A synthetase N-terminal" evidence="9">
    <location>
        <begin position="41"/>
        <end position="98"/>
    </location>
</feature>
<dbReference type="Gene3D" id="3.40.50.12780">
    <property type="entry name" value="N-terminal domain of ligase-like"/>
    <property type="match status" value="1"/>
</dbReference>
<dbReference type="InterPro" id="IPR045851">
    <property type="entry name" value="AMP-bd_C_sf"/>
</dbReference>
<sequence length="667" mass="71695">MEATWQAYEVAWRPDPEAAQASALADFMRRLGVDSADPSGYQALLNLAAEQPATFWNALIQHMDLRFYHPYESVLDTSEGIEWAKWCTGGTTNAVLNCLDRYRGTARDAQEAVVWEGEDGNVRRWTYAELDSQTGRLAAGLRQIGCQPGDVIGVYMPMVPEAAAALLAIVKIGGVVLPLFSGFGAHAVADRLRDSGAVAVLTADASTRRGKASPMKQTVDMARSEVPTLKHVVVLRNRDVEVAWQQGIDHWWHELTEEQPDDAPTTEMPAEAPMMLMYTSGTTGKPKGTVHSHCGFIAKLALDMGLCADMRAGDRMMWLSDMGWLVGPMLIFGTTLLGGTIVMAEGAHDFPDRGRFWRLMEQHGVSVLGIAPTIVRSFMSVGGADVERYDLSSLRLALSTGEAWTVDAWRWMFEKVCGSSKPIINYSGGTEVGGGIVTGTVIHPLKPCAFAGPVPGMGADIVDENGKSVGPGGVGELVLRAPSIGLTRGLWHDRERYLSSYWSRLPGTWMHGDRAAIDDDGFWYVLGRSDDTLKVAGKRTGPSEIETLVMATGKVAEVAAIGMPDPVKGETVGLVVTLMPGVAADADTEKLLSAAVVAGLGSAFRPTDILCVEDLPKTRNMKIMRRAVRAACLGLEAGDLSSLANPDTLGAIARAAGTRGLLQAQEK</sequence>
<evidence type="ECO:0000256" key="4">
    <source>
        <dbReference type="ARBA" id="ARBA00022741"/>
    </source>
</evidence>
<name>A0A375JAP1_9BURK</name>
<feature type="domain" description="AMP-binding enzyme C-terminal" evidence="8">
    <location>
        <begin position="544"/>
        <end position="622"/>
    </location>
</feature>
<dbReference type="PANTHER" id="PTHR24095">
    <property type="entry name" value="ACETYL-COENZYME A SYNTHETASE"/>
    <property type="match status" value="1"/>
</dbReference>
<dbReference type="Gene3D" id="3.30.300.30">
    <property type="match status" value="1"/>
</dbReference>
<dbReference type="GO" id="GO:0003987">
    <property type="term" value="F:acetate-CoA ligase activity"/>
    <property type="evidence" value="ECO:0007669"/>
    <property type="project" value="UniProtKB-EC"/>
</dbReference>
<dbReference type="Pfam" id="PF00501">
    <property type="entry name" value="AMP-binding"/>
    <property type="match status" value="1"/>
</dbReference>
<gene>
    <name evidence="10" type="ORF">CBM2634_B60248</name>
</gene>
<dbReference type="AlphaFoldDB" id="A0A375JAP1"/>
<dbReference type="EC" id="6.2.1.1" evidence="2"/>
<protein>
    <recommendedName>
        <fullName evidence="2">acetate--CoA ligase</fullName>
        <ecNumber evidence="2">6.2.1.1</ecNumber>
    </recommendedName>
</protein>
<reference evidence="10 11" key="1">
    <citation type="submission" date="2018-01" db="EMBL/GenBank/DDBJ databases">
        <authorList>
            <person name="Gaut B.S."/>
            <person name="Morton B.R."/>
            <person name="Clegg M.T."/>
            <person name="Duvall M.R."/>
        </authorList>
    </citation>
    <scope>NUCLEOTIDE SEQUENCE [LARGE SCALE GENOMIC DNA]</scope>
    <source>
        <strain evidence="10">Cupriavidus taiwanensis cmp 52</strain>
    </source>
</reference>
<evidence type="ECO:0000313" key="11">
    <source>
        <dbReference type="Proteomes" id="UP000256805"/>
    </source>
</evidence>
<keyword evidence="5" id="KW-0067">ATP-binding</keyword>
<keyword evidence="6" id="KW-0007">Acetylation</keyword>
<evidence type="ECO:0000259" key="8">
    <source>
        <dbReference type="Pfam" id="PF13193"/>
    </source>
</evidence>
<keyword evidence="4" id="KW-0547">Nucleotide-binding</keyword>
<dbReference type="EMBL" id="OVTA01000047">
    <property type="protein sequence ID" value="SPS01832.1"/>
    <property type="molecule type" value="Genomic_DNA"/>
</dbReference>